<feature type="compositionally biased region" description="Acidic residues" evidence="1">
    <location>
        <begin position="129"/>
        <end position="141"/>
    </location>
</feature>
<feature type="compositionally biased region" description="Basic and acidic residues" evidence="1">
    <location>
        <begin position="155"/>
        <end position="165"/>
    </location>
</feature>
<feature type="compositionally biased region" description="Polar residues" evidence="1">
    <location>
        <begin position="142"/>
        <end position="154"/>
    </location>
</feature>
<protein>
    <submittedName>
        <fullName evidence="2">Uncharacterized protein</fullName>
    </submittedName>
</protein>
<proteinExistence type="predicted"/>
<evidence type="ECO:0000313" key="2">
    <source>
        <dbReference type="EMBL" id="KAL2712129.1"/>
    </source>
</evidence>
<reference evidence="2 3" key="1">
    <citation type="journal article" date="2024" name="Ann. Entomol. Soc. Am.">
        <title>Genomic analyses of the southern and eastern yellowjacket wasps (Hymenoptera: Vespidae) reveal evolutionary signatures of social life.</title>
        <authorList>
            <person name="Catto M.A."/>
            <person name="Caine P.B."/>
            <person name="Orr S.E."/>
            <person name="Hunt B.G."/>
            <person name="Goodisman M.A.D."/>
        </authorList>
    </citation>
    <scope>NUCLEOTIDE SEQUENCE [LARGE SCALE GENOMIC DNA]</scope>
    <source>
        <strain evidence="2">233</strain>
        <tissue evidence="2">Head and thorax</tissue>
    </source>
</reference>
<dbReference type="AlphaFoldDB" id="A0ABD1ZUT6"/>
<organism evidence="2 3">
    <name type="scientific">Vespula squamosa</name>
    <name type="common">Southern yellow jacket</name>
    <name type="synonym">Wasp</name>
    <dbReference type="NCBI Taxonomy" id="30214"/>
    <lineage>
        <taxon>Eukaryota</taxon>
        <taxon>Metazoa</taxon>
        <taxon>Ecdysozoa</taxon>
        <taxon>Arthropoda</taxon>
        <taxon>Hexapoda</taxon>
        <taxon>Insecta</taxon>
        <taxon>Pterygota</taxon>
        <taxon>Neoptera</taxon>
        <taxon>Endopterygota</taxon>
        <taxon>Hymenoptera</taxon>
        <taxon>Apocrita</taxon>
        <taxon>Aculeata</taxon>
        <taxon>Vespoidea</taxon>
        <taxon>Vespidae</taxon>
        <taxon>Vespinae</taxon>
        <taxon>Vespula</taxon>
    </lineage>
</organism>
<evidence type="ECO:0000313" key="3">
    <source>
        <dbReference type="Proteomes" id="UP001607302"/>
    </source>
</evidence>
<feature type="region of interest" description="Disordered" evidence="1">
    <location>
        <begin position="50"/>
        <end position="165"/>
    </location>
</feature>
<dbReference type="EMBL" id="JAUDFV010000167">
    <property type="protein sequence ID" value="KAL2712129.1"/>
    <property type="molecule type" value="Genomic_DNA"/>
</dbReference>
<evidence type="ECO:0000256" key="1">
    <source>
        <dbReference type="SAM" id="MobiDB-lite"/>
    </source>
</evidence>
<feature type="compositionally biased region" description="Acidic residues" evidence="1">
    <location>
        <begin position="50"/>
        <end position="84"/>
    </location>
</feature>
<gene>
    <name evidence="2" type="ORF">V1478_018364</name>
</gene>
<accession>A0ABD1ZUT6</accession>
<feature type="compositionally biased region" description="Basic and acidic residues" evidence="1">
    <location>
        <begin position="101"/>
        <end position="128"/>
    </location>
</feature>
<dbReference type="Proteomes" id="UP001607302">
    <property type="component" value="Unassembled WGS sequence"/>
</dbReference>
<comment type="caution">
    <text evidence="2">The sequence shown here is derived from an EMBL/GenBank/DDBJ whole genome shotgun (WGS) entry which is preliminary data.</text>
</comment>
<sequence>MGNRALAAAIHGCSSGHPRPLCEHGLGQSKKFVKDTTPILLVRPFLLELQEIDDDDDDVDDYDDDDDDDDYDYDYDYDDDEDESAGTIKTDAPNGKSNADGLKRVSDTRSKRARDEVQRLRYAETTKVEDEEGEEDEEDENSVISENGGQTNEIRGTRGKEKDVR</sequence>
<keyword evidence="3" id="KW-1185">Reference proteome</keyword>
<name>A0ABD1ZUT6_VESSQ</name>